<proteinExistence type="predicted"/>
<name>A0ABR8QJR1_9BACI</name>
<evidence type="ECO:0000313" key="2">
    <source>
        <dbReference type="Proteomes" id="UP000657931"/>
    </source>
</evidence>
<comment type="caution">
    <text evidence="1">The sequence shown here is derived from an EMBL/GenBank/DDBJ whole genome shotgun (WGS) entry which is preliminary data.</text>
</comment>
<organism evidence="1 2">
    <name type="scientific">Cytobacillus stercorigallinarum</name>
    <dbReference type="NCBI Taxonomy" id="2762240"/>
    <lineage>
        <taxon>Bacteria</taxon>
        <taxon>Bacillati</taxon>
        <taxon>Bacillota</taxon>
        <taxon>Bacilli</taxon>
        <taxon>Bacillales</taxon>
        <taxon>Bacillaceae</taxon>
        <taxon>Cytobacillus</taxon>
    </lineage>
</organism>
<evidence type="ECO:0000313" key="1">
    <source>
        <dbReference type="EMBL" id="MBD7935762.1"/>
    </source>
</evidence>
<dbReference type="InterPro" id="IPR019686">
    <property type="entry name" value="DUF2536"/>
</dbReference>
<reference evidence="1 2" key="1">
    <citation type="submission" date="2020-08" db="EMBL/GenBank/DDBJ databases">
        <title>A Genomic Blueprint of the Chicken Gut Microbiome.</title>
        <authorList>
            <person name="Gilroy R."/>
            <person name="Ravi A."/>
            <person name="Getino M."/>
            <person name="Pursley I."/>
            <person name="Horton D.L."/>
            <person name="Alikhan N.-F."/>
            <person name="Baker D."/>
            <person name="Gharbi K."/>
            <person name="Hall N."/>
            <person name="Watson M."/>
            <person name="Adriaenssens E.M."/>
            <person name="Foster-Nyarko E."/>
            <person name="Jarju S."/>
            <person name="Secka A."/>
            <person name="Antonio M."/>
            <person name="Oren A."/>
            <person name="Chaudhuri R."/>
            <person name="La Ragione R.M."/>
            <person name="Hildebrand F."/>
            <person name="Pallen M.J."/>
        </authorList>
    </citation>
    <scope>NUCLEOTIDE SEQUENCE [LARGE SCALE GENOMIC DNA]</scope>
    <source>
        <strain evidence="1 2">Sa5YUA1</strain>
    </source>
</reference>
<dbReference type="EMBL" id="JACSQT010000001">
    <property type="protein sequence ID" value="MBD7935762.1"/>
    <property type="molecule type" value="Genomic_DNA"/>
</dbReference>
<keyword evidence="2" id="KW-1185">Reference proteome</keyword>
<sequence length="72" mass="8688">MINLNFQLDFIEDKVEFFEATKLNDLEKKINDQIETNKAIMLEVHHVAHQMHMDENGRRFYSAVVHFKLKRK</sequence>
<protein>
    <submittedName>
        <fullName evidence="1">YrzA family protein</fullName>
    </submittedName>
</protein>
<gene>
    <name evidence="1" type="ORF">H9655_01865</name>
</gene>
<dbReference type="Pfam" id="PF10750">
    <property type="entry name" value="DUF2536"/>
    <property type="match status" value="1"/>
</dbReference>
<accession>A0ABR8QJR1</accession>
<dbReference type="Proteomes" id="UP000657931">
    <property type="component" value="Unassembled WGS sequence"/>
</dbReference>